<reference evidence="5" key="1">
    <citation type="journal article" date="2017" name="bioRxiv">
        <title>Conservation of a gene cluster reveals novel cercosporin biosynthetic mechanisms and extends production to the genus Colletotrichum.</title>
        <authorList>
            <person name="de Jonge R."/>
            <person name="Ebert M.K."/>
            <person name="Huitt-Roehl C.R."/>
            <person name="Pal P."/>
            <person name="Suttle J.C."/>
            <person name="Spanner R.E."/>
            <person name="Neubauer J.D."/>
            <person name="Jurick W.M.II."/>
            <person name="Stott K.A."/>
            <person name="Secor G.A."/>
            <person name="Thomma B.P.H.J."/>
            <person name="Van de Peer Y."/>
            <person name="Townsend C.A."/>
            <person name="Bolton M.D."/>
        </authorList>
    </citation>
    <scope>NUCLEOTIDE SEQUENCE [LARGE SCALE GENOMIC DNA]</scope>
    <source>
        <strain evidence="5">CBS538.71</strain>
    </source>
</reference>
<proteinExistence type="predicted"/>
<feature type="domain" description="NTF2-like" evidence="3">
    <location>
        <begin position="66"/>
        <end position="212"/>
    </location>
</feature>
<evidence type="ECO:0000256" key="2">
    <source>
        <dbReference type="SAM" id="SignalP"/>
    </source>
</evidence>
<comment type="caution">
    <text evidence="4">The sequence shown here is derived from an EMBL/GenBank/DDBJ whole genome shotgun (WGS) entry which is preliminary data.</text>
</comment>
<gene>
    <name evidence="4" type="ORF">CBER1_09622</name>
</gene>
<feature type="chain" id="PRO_5015465812" description="NTF2-like domain-containing protein" evidence="2">
    <location>
        <begin position="18"/>
        <end position="219"/>
    </location>
</feature>
<organism evidence="4 5">
    <name type="scientific">Cercospora berteroae</name>
    <dbReference type="NCBI Taxonomy" id="357750"/>
    <lineage>
        <taxon>Eukaryota</taxon>
        <taxon>Fungi</taxon>
        <taxon>Dikarya</taxon>
        <taxon>Ascomycota</taxon>
        <taxon>Pezizomycotina</taxon>
        <taxon>Dothideomycetes</taxon>
        <taxon>Dothideomycetidae</taxon>
        <taxon>Mycosphaerellales</taxon>
        <taxon>Mycosphaerellaceae</taxon>
        <taxon>Cercospora</taxon>
    </lineage>
</organism>
<accession>A0A2S6BX66</accession>
<keyword evidence="5" id="KW-1185">Reference proteome</keyword>
<evidence type="ECO:0000313" key="5">
    <source>
        <dbReference type="Proteomes" id="UP000237631"/>
    </source>
</evidence>
<dbReference type="Proteomes" id="UP000237631">
    <property type="component" value="Unassembled WGS sequence"/>
</dbReference>
<keyword evidence="2" id="KW-0732">Signal</keyword>
<feature type="region of interest" description="Disordered" evidence="1">
    <location>
        <begin position="25"/>
        <end position="60"/>
    </location>
</feature>
<name>A0A2S6BX66_9PEZI</name>
<protein>
    <recommendedName>
        <fullName evidence="3">NTF2-like domain-containing protein</fullName>
    </recommendedName>
</protein>
<dbReference type="OrthoDB" id="5596743at2759"/>
<feature type="signal peptide" evidence="2">
    <location>
        <begin position="1"/>
        <end position="17"/>
    </location>
</feature>
<dbReference type="Pfam" id="PF26534">
    <property type="entry name" value="NTF2_7"/>
    <property type="match status" value="1"/>
</dbReference>
<evidence type="ECO:0000259" key="3">
    <source>
        <dbReference type="Pfam" id="PF26534"/>
    </source>
</evidence>
<dbReference type="AlphaFoldDB" id="A0A2S6BX66"/>
<sequence>MRGPVFALCGFLAFAFAAPQPQGNNANAARSGNNMNGNGNNGGSSGNNDALAAKPQQCAGPNGQPCMDNAAAQRVAENFRTLVTNYSNESAAAFLSPDFVDYSDGVNFLINKGCPQGPEILGQPTFTSLEDFQAGQGSQANIPFTILNVWHNCDSVTMRWMTPEPATNVQPPQPVTGIVVMEVCQNGGQEPWIISTVYSEFNSGAWLYSLGEFQPQCSN</sequence>
<dbReference type="InterPro" id="IPR058645">
    <property type="entry name" value="NTF2-like_dom_7"/>
</dbReference>
<evidence type="ECO:0000256" key="1">
    <source>
        <dbReference type="SAM" id="MobiDB-lite"/>
    </source>
</evidence>
<feature type="compositionally biased region" description="Low complexity" evidence="1">
    <location>
        <begin position="25"/>
        <end position="38"/>
    </location>
</feature>
<dbReference type="EMBL" id="PNEN01001721">
    <property type="protein sequence ID" value="PPJ52094.1"/>
    <property type="molecule type" value="Genomic_DNA"/>
</dbReference>
<evidence type="ECO:0000313" key="4">
    <source>
        <dbReference type="EMBL" id="PPJ52094.1"/>
    </source>
</evidence>